<dbReference type="AlphaFoldDB" id="A0A1T4Q4W9"/>
<evidence type="ECO:0000256" key="1">
    <source>
        <dbReference type="SAM" id="SignalP"/>
    </source>
</evidence>
<accession>A0A1T4Q4W9</accession>
<feature type="signal peptide" evidence="1">
    <location>
        <begin position="1"/>
        <end position="21"/>
    </location>
</feature>
<reference evidence="2 3" key="1">
    <citation type="submission" date="2017-02" db="EMBL/GenBank/DDBJ databases">
        <authorList>
            <person name="Peterson S.W."/>
        </authorList>
    </citation>
    <scope>NUCLEOTIDE SEQUENCE [LARGE SCALE GENOMIC DNA]</scope>
    <source>
        <strain evidence="2 3">ATCC BAA-909</strain>
    </source>
</reference>
<feature type="chain" id="PRO_5012301221" description="Lipoprotein" evidence="1">
    <location>
        <begin position="22"/>
        <end position="167"/>
    </location>
</feature>
<proteinExistence type="predicted"/>
<organism evidence="2 3">
    <name type="scientific">Treponema berlinense</name>
    <dbReference type="NCBI Taxonomy" id="225004"/>
    <lineage>
        <taxon>Bacteria</taxon>
        <taxon>Pseudomonadati</taxon>
        <taxon>Spirochaetota</taxon>
        <taxon>Spirochaetia</taxon>
        <taxon>Spirochaetales</taxon>
        <taxon>Treponemataceae</taxon>
        <taxon>Treponema</taxon>
    </lineage>
</organism>
<protein>
    <recommendedName>
        <fullName evidence="4">Lipoprotein</fullName>
    </recommendedName>
</protein>
<name>A0A1T4Q4W9_9SPIR</name>
<evidence type="ECO:0008006" key="4">
    <source>
        <dbReference type="Google" id="ProtNLM"/>
    </source>
</evidence>
<dbReference type="Proteomes" id="UP000190395">
    <property type="component" value="Unassembled WGS sequence"/>
</dbReference>
<dbReference type="EMBL" id="FUXC01000012">
    <property type="protein sequence ID" value="SJZ98803.1"/>
    <property type="molecule type" value="Genomic_DNA"/>
</dbReference>
<sequence>MKKIYLIFLLCFTFFCCKTNSSVLDFPSKNNSQMVFTTPCKYQNKLIPDFSIDTTSFLNNEGFCAPTSIKISLCVKNLSKQQILNLEISIETDSETIVLSQKELLYIEPVKNDIMVRFESFISPEQMAHLVSKGIKSINIKKSKNETIAAFNGKKLNKKLLFLSKYL</sequence>
<evidence type="ECO:0000313" key="2">
    <source>
        <dbReference type="EMBL" id="SJZ98803.1"/>
    </source>
</evidence>
<gene>
    <name evidence="2" type="ORF">SAMN02745152_01836</name>
</gene>
<keyword evidence="3" id="KW-1185">Reference proteome</keyword>
<keyword evidence="1" id="KW-0732">Signal</keyword>
<evidence type="ECO:0000313" key="3">
    <source>
        <dbReference type="Proteomes" id="UP000190395"/>
    </source>
</evidence>